<dbReference type="SUPFAM" id="SSF47384">
    <property type="entry name" value="Homodimeric domain of signal transducing histidine kinase"/>
    <property type="match status" value="1"/>
</dbReference>
<keyword evidence="10" id="KW-1133">Transmembrane helix</keyword>
<dbReference type="Gene3D" id="3.40.50.2300">
    <property type="match status" value="1"/>
</dbReference>
<evidence type="ECO:0000313" key="14">
    <source>
        <dbReference type="EMBL" id="KFN50653.1"/>
    </source>
</evidence>
<dbReference type="SMART" id="SM00304">
    <property type="entry name" value="HAMP"/>
    <property type="match status" value="1"/>
</dbReference>
<dbReference type="PRINTS" id="PR00344">
    <property type="entry name" value="BCTRLSENSOR"/>
</dbReference>
<dbReference type="SUPFAM" id="SSF55874">
    <property type="entry name" value="ATPase domain of HSP90 chaperone/DNA topoisomerase II/histidine kinase"/>
    <property type="match status" value="1"/>
</dbReference>
<dbReference type="Pfam" id="PF17152">
    <property type="entry name" value="CHASE8"/>
    <property type="match status" value="1"/>
</dbReference>
<dbReference type="Pfam" id="PF00072">
    <property type="entry name" value="Response_reg"/>
    <property type="match status" value="1"/>
</dbReference>
<dbReference type="InterPro" id="IPR003661">
    <property type="entry name" value="HisK_dim/P_dom"/>
</dbReference>
<comment type="catalytic activity">
    <reaction evidence="1">
        <text>ATP + protein L-histidine = ADP + protein N-phospho-L-histidine.</text>
        <dbReference type="EC" id="2.7.13.3"/>
    </reaction>
</comment>
<proteinExistence type="predicted"/>
<comment type="caution">
    <text evidence="14">The sequence shown here is derived from an EMBL/GenBank/DDBJ whole genome shotgun (WGS) entry which is preliminary data.</text>
</comment>
<dbReference type="PROSITE" id="PS50109">
    <property type="entry name" value="HIS_KIN"/>
    <property type="match status" value="1"/>
</dbReference>
<feature type="transmembrane region" description="Helical" evidence="10">
    <location>
        <begin position="153"/>
        <end position="176"/>
    </location>
</feature>
<evidence type="ECO:0000313" key="15">
    <source>
        <dbReference type="Proteomes" id="UP000029391"/>
    </source>
</evidence>
<evidence type="ECO:0000256" key="2">
    <source>
        <dbReference type="ARBA" id="ARBA00004370"/>
    </source>
</evidence>
<keyword evidence="10" id="KW-0812">Transmembrane</keyword>
<dbReference type="AlphaFoldDB" id="A0A091BD93"/>
<dbReference type="eggNOG" id="COG2205">
    <property type="taxonomic scope" value="Bacteria"/>
</dbReference>
<accession>A0A091BD93</accession>
<dbReference type="Gene3D" id="3.30.565.10">
    <property type="entry name" value="Histidine kinase-like ATPase, C-terminal domain"/>
    <property type="match status" value="1"/>
</dbReference>
<feature type="domain" description="HAMP" evidence="13">
    <location>
        <begin position="183"/>
        <end position="234"/>
    </location>
</feature>
<dbReference type="FunFam" id="3.30.565.10:FF:000010">
    <property type="entry name" value="Sensor histidine kinase RcsC"/>
    <property type="match status" value="1"/>
</dbReference>
<dbReference type="InterPro" id="IPR003594">
    <property type="entry name" value="HATPase_dom"/>
</dbReference>
<dbReference type="Pfam" id="PF02518">
    <property type="entry name" value="HATPase_c"/>
    <property type="match status" value="1"/>
</dbReference>
<gene>
    <name evidence="14" type="ORF">P873_05695</name>
</gene>
<dbReference type="GO" id="GO:0000155">
    <property type="term" value="F:phosphorelay sensor kinase activity"/>
    <property type="evidence" value="ECO:0007669"/>
    <property type="project" value="InterPro"/>
</dbReference>
<sequence>MRRLNDLTSVGAKLLWIVAIISATTTIGLATVAGAMLYREQRDQRAEIVQSQAQVVAMNSGAALAFGDREMAYAALASLQRMEGIQRASLRDRAGNLVASWVAPQAPMVEPPPRPPGLWPVPGGQALVLPVEDQAGVHGHLQVEYRDGGPWPLVLRLLLQAAVLFALTMLLAWWLARRLHPVLTAPVQELERATRQVRETGDYGIRANRISDDELGRLADDFNGMLERIGASQRELQRAQRNAEEASRLKDEFVATVSHELRTPLSPIVAWLQLLRMPGGAAQLPKALDVMERNARALTLIINDLLDMSRIVSGTMRLELRPVPIDAPVRAAVETVQPAAQARHIALVVELDEPAPVVRGDAARLQQVVWNLLSNAVKFTEPGGRIVVRGHADGEQVVLEVADSGQGIAAEFLPFVFDRFRQQDGSITRSHGGLGLGLAIVRQLVELHGGSVDARSAGLGKGATFRVSLPRAPAAVVSTAEAAAATALPALAATVVLAVEDDADMLQVVDSILREAGARVLVAIDADEALARVADERPDVIVSDIGLPGVDGYQLLGQLRALIGAVPAVALTAYASAAERDRAFAAGYQAHVAKPFEPAQLVAAVGRTVHGDRA</sequence>
<keyword evidence="5" id="KW-0808">Transferase</keyword>
<dbReference type="SMART" id="SM00448">
    <property type="entry name" value="REC"/>
    <property type="match status" value="1"/>
</dbReference>
<feature type="domain" description="Response regulatory" evidence="12">
    <location>
        <begin position="495"/>
        <end position="609"/>
    </location>
</feature>
<keyword evidence="15" id="KW-1185">Reference proteome</keyword>
<dbReference type="Proteomes" id="UP000029391">
    <property type="component" value="Unassembled WGS sequence"/>
</dbReference>
<dbReference type="EC" id="2.7.13.3" evidence="3"/>
<dbReference type="InterPro" id="IPR005467">
    <property type="entry name" value="His_kinase_dom"/>
</dbReference>
<dbReference type="InterPro" id="IPR004358">
    <property type="entry name" value="Sig_transdc_His_kin-like_C"/>
</dbReference>
<feature type="coiled-coil region" evidence="9">
    <location>
        <begin position="229"/>
        <end position="256"/>
    </location>
</feature>
<dbReference type="InterPro" id="IPR001789">
    <property type="entry name" value="Sig_transdc_resp-reg_receiver"/>
</dbReference>
<evidence type="ECO:0000256" key="6">
    <source>
        <dbReference type="ARBA" id="ARBA00022777"/>
    </source>
</evidence>
<feature type="transmembrane region" description="Helical" evidence="10">
    <location>
        <begin position="14"/>
        <end position="38"/>
    </location>
</feature>
<dbReference type="SMART" id="SM00388">
    <property type="entry name" value="HisKA"/>
    <property type="match status" value="1"/>
</dbReference>
<evidence type="ECO:0000256" key="7">
    <source>
        <dbReference type="ARBA" id="ARBA00023012"/>
    </source>
</evidence>
<evidence type="ECO:0000256" key="8">
    <source>
        <dbReference type="PROSITE-ProRule" id="PRU00169"/>
    </source>
</evidence>
<keyword evidence="7" id="KW-0902">Two-component regulatory system</keyword>
<dbReference type="InterPro" id="IPR003660">
    <property type="entry name" value="HAMP_dom"/>
</dbReference>
<dbReference type="Pfam" id="PF00672">
    <property type="entry name" value="HAMP"/>
    <property type="match status" value="1"/>
</dbReference>
<dbReference type="STRING" id="1121013.GCA_000426365_02194"/>
<dbReference type="EMBL" id="AWXU01000017">
    <property type="protein sequence ID" value="KFN50653.1"/>
    <property type="molecule type" value="Genomic_DNA"/>
</dbReference>
<dbReference type="InterPro" id="IPR036097">
    <property type="entry name" value="HisK_dim/P_sf"/>
</dbReference>
<dbReference type="OrthoDB" id="9816309at2"/>
<evidence type="ECO:0000256" key="4">
    <source>
        <dbReference type="ARBA" id="ARBA00022553"/>
    </source>
</evidence>
<reference evidence="14 15" key="1">
    <citation type="submission" date="2013-09" db="EMBL/GenBank/DDBJ databases">
        <title>Genome sequencing of Arenimonas composti.</title>
        <authorList>
            <person name="Chen F."/>
            <person name="Wang G."/>
        </authorList>
    </citation>
    <scope>NUCLEOTIDE SEQUENCE [LARGE SCALE GENOMIC DNA]</scope>
    <source>
        <strain evidence="14 15">TR7-09</strain>
    </source>
</reference>
<evidence type="ECO:0000256" key="5">
    <source>
        <dbReference type="ARBA" id="ARBA00022679"/>
    </source>
</evidence>
<evidence type="ECO:0000259" key="13">
    <source>
        <dbReference type="PROSITE" id="PS50885"/>
    </source>
</evidence>
<name>A0A091BD93_9GAMM</name>
<dbReference type="CDD" id="cd00082">
    <property type="entry name" value="HisKA"/>
    <property type="match status" value="1"/>
</dbReference>
<dbReference type="PROSITE" id="PS50885">
    <property type="entry name" value="HAMP"/>
    <property type="match status" value="1"/>
</dbReference>
<dbReference type="SUPFAM" id="SSF52172">
    <property type="entry name" value="CheY-like"/>
    <property type="match status" value="1"/>
</dbReference>
<protein>
    <recommendedName>
        <fullName evidence="3">histidine kinase</fullName>
        <ecNumber evidence="3">2.7.13.3</ecNumber>
    </recommendedName>
</protein>
<dbReference type="GO" id="GO:0016020">
    <property type="term" value="C:membrane"/>
    <property type="evidence" value="ECO:0007669"/>
    <property type="project" value="UniProtKB-SubCell"/>
</dbReference>
<evidence type="ECO:0000256" key="10">
    <source>
        <dbReference type="SAM" id="Phobius"/>
    </source>
</evidence>
<keyword evidence="10" id="KW-0472">Membrane</keyword>
<dbReference type="InterPro" id="IPR011006">
    <property type="entry name" value="CheY-like_superfamily"/>
</dbReference>
<dbReference type="PANTHER" id="PTHR43547:SF2">
    <property type="entry name" value="HYBRID SIGNAL TRANSDUCTION HISTIDINE KINASE C"/>
    <property type="match status" value="1"/>
</dbReference>
<dbReference type="PANTHER" id="PTHR43547">
    <property type="entry name" value="TWO-COMPONENT HISTIDINE KINASE"/>
    <property type="match status" value="1"/>
</dbReference>
<evidence type="ECO:0000256" key="9">
    <source>
        <dbReference type="SAM" id="Coils"/>
    </source>
</evidence>
<dbReference type="CDD" id="cd16922">
    <property type="entry name" value="HATPase_EvgS-ArcB-TorS-like"/>
    <property type="match status" value="1"/>
</dbReference>
<evidence type="ECO:0000259" key="11">
    <source>
        <dbReference type="PROSITE" id="PS50109"/>
    </source>
</evidence>
<comment type="subcellular location">
    <subcellularLocation>
        <location evidence="2">Membrane</location>
    </subcellularLocation>
</comment>
<keyword evidence="6" id="KW-0418">Kinase</keyword>
<dbReference type="CDD" id="cd06225">
    <property type="entry name" value="HAMP"/>
    <property type="match status" value="1"/>
</dbReference>
<keyword evidence="9" id="KW-0175">Coiled coil</keyword>
<evidence type="ECO:0000259" key="12">
    <source>
        <dbReference type="PROSITE" id="PS50110"/>
    </source>
</evidence>
<dbReference type="Gene3D" id="1.10.287.130">
    <property type="match status" value="1"/>
</dbReference>
<dbReference type="RefSeq" id="WP_051239908.1">
    <property type="nucleotide sequence ID" value="NZ_AUFF01000006.1"/>
</dbReference>
<organism evidence="14 15">
    <name type="scientific">Arenimonas composti TR7-09 = DSM 18010</name>
    <dbReference type="NCBI Taxonomy" id="1121013"/>
    <lineage>
        <taxon>Bacteria</taxon>
        <taxon>Pseudomonadati</taxon>
        <taxon>Pseudomonadota</taxon>
        <taxon>Gammaproteobacteria</taxon>
        <taxon>Lysobacterales</taxon>
        <taxon>Lysobacteraceae</taxon>
        <taxon>Arenimonas</taxon>
    </lineage>
</organism>
<evidence type="ECO:0000256" key="1">
    <source>
        <dbReference type="ARBA" id="ARBA00000085"/>
    </source>
</evidence>
<dbReference type="InterPro" id="IPR033417">
    <property type="entry name" value="CHASE8"/>
</dbReference>
<feature type="modified residue" description="4-aspartylphosphate" evidence="8">
    <location>
        <position position="544"/>
    </location>
</feature>
<dbReference type="SUPFAM" id="SSF158472">
    <property type="entry name" value="HAMP domain-like"/>
    <property type="match status" value="1"/>
</dbReference>
<dbReference type="PROSITE" id="PS50110">
    <property type="entry name" value="RESPONSE_REGULATORY"/>
    <property type="match status" value="1"/>
</dbReference>
<evidence type="ECO:0000256" key="3">
    <source>
        <dbReference type="ARBA" id="ARBA00012438"/>
    </source>
</evidence>
<dbReference type="InterPro" id="IPR036890">
    <property type="entry name" value="HATPase_C_sf"/>
</dbReference>
<feature type="domain" description="Histidine kinase" evidence="11">
    <location>
        <begin position="256"/>
        <end position="473"/>
    </location>
</feature>
<dbReference type="Gene3D" id="6.10.340.10">
    <property type="match status" value="1"/>
</dbReference>
<keyword evidence="4 8" id="KW-0597">Phosphoprotein</keyword>
<dbReference type="Pfam" id="PF00512">
    <property type="entry name" value="HisKA"/>
    <property type="match status" value="1"/>
</dbReference>
<dbReference type="SMART" id="SM00387">
    <property type="entry name" value="HATPase_c"/>
    <property type="match status" value="1"/>
</dbReference>